<evidence type="ECO:0000256" key="1">
    <source>
        <dbReference type="ARBA" id="ARBA00009339"/>
    </source>
</evidence>
<dbReference type="GO" id="GO:0005840">
    <property type="term" value="C:ribosome"/>
    <property type="evidence" value="ECO:0007669"/>
    <property type="project" value="UniProtKB-KW"/>
</dbReference>
<keyword evidence="2 5" id="KW-0689">Ribosomal protein</keyword>
<dbReference type="OrthoDB" id="65887at2157"/>
<accession>A0A2A2HFE5</accession>
<dbReference type="InterPro" id="IPR023626">
    <property type="entry name" value="Ribosomal_eL39_dom_sf"/>
</dbReference>
<dbReference type="Pfam" id="PF00832">
    <property type="entry name" value="Ribosomal_L39"/>
    <property type="match status" value="1"/>
</dbReference>
<dbReference type="GO" id="GO:0006412">
    <property type="term" value="P:translation"/>
    <property type="evidence" value="ECO:0007669"/>
    <property type="project" value="UniProtKB-UniRule"/>
</dbReference>
<gene>
    <name evidence="5 6" type="primary">rpl39e</name>
    <name evidence="6" type="ORF">ASJ82_05105</name>
    <name evidence="7" type="ORF">MSCUN_04720</name>
</gene>
<dbReference type="EMBL" id="LWMS01000010">
    <property type="protein sequence ID" value="PWL08758.1"/>
    <property type="molecule type" value="Genomic_DNA"/>
</dbReference>
<dbReference type="RefSeq" id="WP_095608089.1">
    <property type="nucleotide sequence ID" value="NZ_CANQEZ010000002.1"/>
</dbReference>
<dbReference type="EMBL" id="LMVN01000003">
    <property type="protein sequence ID" value="PAV08026.1"/>
    <property type="molecule type" value="Genomic_DNA"/>
</dbReference>
<dbReference type="GO" id="GO:0003735">
    <property type="term" value="F:structural constituent of ribosome"/>
    <property type="evidence" value="ECO:0007669"/>
    <property type="project" value="InterPro"/>
</dbReference>
<dbReference type="Proteomes" id="UP000217528">
    <property type="component" value="Unassembled WGS sequence"/>
</dbReference>
<evidence type="ECO:0000256" key="3">
    <source>
        <dbReference type="ARBA" id="ARBA00023274"/>
    </source>
</evidence>
<dbReference type="NCBIfam" id="NF002316">
    <property type="entry name" value="PRK01242.1"/>
    <property type="match status" value="1"/>
</dbReference>
<keyword evidence="8" id="KW-1185">Reference proteome</keyword>
<reference evidence="7 9" key="1">
    <citation type="submission" date="2016-04" db="EMBL/GenBank/DDBJ databases">
        <title>Genome sequence of Methanosphaera cuniculi DSM 4103.</title>
        <authorList>
            <person name="Poehlein A."/>
            <person name="Seedorf H."/>
            <person name="Daniel R."/>
        </authorList>
    </citation>
    <scope>NUCLEOTIDE SEQUENCE [LARGE SCALE GENOMIC DNA]</scope>
    <source>
        <strain evidence="7 9">DSM 4103</strain>
    </source>
</reference>
<protein>
    <recommendedName>
        <fullName evidence="4 5">Large ribosomal subunit protein eL39</fullName>
    </recommendedName>
</protein>
<comment type="caution">
    <text evidence="6">The sequence shown here is derived from an EMBL/GenBank/DDBJ whole genome shotgun (WGS) entry which is preliminary data.</text>
</comment>
<dbReference type="FunFam" id="1.10.1620.10:FF:000001">
    <property type="entry name" value="60S ribosomal protein-like L39"/>
    <property type="match status" value="1"/>
</dbReference>
<dbReference type="GO" id="GO:1990904">
    <property type="term" value="C:ribonucleoprotein complex"/>
    <property type="evidence" value="ECO:0007669"/>
    <property type="project" value="UniProtKB-KW"/>
</dbReference>
<reference evidence="6 8" key="2">
    <citation type="journal article" date="2017" name="BMC Genomics">
        <title>Genomic analysis of methanogenic archaea reveals a shift towards energy conservation.</title>
        <authorList>
            <person name="Gilmore S.P."/>
            <person name="Henske J.K."/>
            <person name="Sexton J.A."/>
            <person name="Solomon K.V."/>
            <person name="Seppala S."/>
            <person name="Yoo J.I."/>
            <person name="Huyett L.M."/>
            <person name="Pressman A."/>
            <person name="Cogan J.Z."/>
            <person name="Kivenson V."/>
            <person name="Peng X."/>
            <person name="Tan Y."/>
            <person name="Valentine D.L."/>
            <person name="O'Malley M.A."/>
        </authorList>
    </citation>
    <scope>NUCLEOTIDE SEQUENCE [LARGE SCALE GENOMIC DNA]</scope>
    <source>
        <strain evidence="6 8">1R-7</strain>
    </source>
</reference>
<dbReference type="InterPro" id="IPR000077">
    <property type="entry name" value="Ribosomal_eL39"/>
</dbReference>
<dbReference type="Gene3D" id="1.10.1620.10">
    <property type="entry name" value="Ribosomal protein L39e"/>
    <property type="match status" value="1"/>
</dbReference>
<name>A0A2A2HFE5_9EURY</name>
<evidence type="ECO:0000313" key="9">
    <source>
        <dbReference type="Proteomes" id="UP000246004"/>
    </source>
</evidence>
<organism evidence="6 8">
    <name type="scientific">Methanosphaera cuniculi</name>
    <dbReference type="NCBI Taxonomy" id="1077256"/>
    <lineage>
        <taxon>Archaea</taxon>
        <taxon>Methanobacteriati</taxon>
        <taxon>Methanobacteriota</taxon>
        <taxon>Methanomada group</taxon>
        <taxon>Methanobacteria</taxon>
        <taxon>Methanobacteriales</taxon>
        <taxon>Methanobacteriaceae</taxon>
        <taxon>Methanosphaera</taxon>
    </lineage>
</organism>
<evidence type="ECO:0000313" key="7">
    <source>
        <dbReference type="EMBL" id="PWL08758.1"/>
    </source>
</evidence>
<sequence>MSRNKTLPKKLRLAKKTKQNRRVPIFAMMKTNRRLRTHPQARQWRRSKIKV</sequence>
<evidence type="ECO:0000256" key="2">
    <source>
        <dbReference type="ARBA" id="ARBA00022980"/>
    </source>
</evidence>
<evidence type="ECO:0000313" key="8">
    <source>
        <dbReference type="Proteomes" id="UP000217528"/>
    </source>
</evidence>
<dbReference type="SUPFAM" id="SSF48662">
    <property type="entry name" value="Ribosomal protein L39e"/>
    <property type="match status" value="1"/>
</dbReference>
<comment type="similarity">
    <text evidence="1 5">Belongs to the eukaryotic ribosomal protein eL39 family.</text>
</comment>
<keyword evidence="3 5" id="KW-0687">Ribonucleoprotein</keyword>
<proteinExistence type="inferred from homology"/>
<evidence type="ECO:0000256" key="5">
    <source>
        <dbReference type="HAMAP-Rule" id="MF_00629"/>
    </source>
</evidence>
<dbReference type="AlphaFoldDB" id="A0A2A2HFE5"/>
<evidence type="ECO:0000256" key="4">
    <source>
        <dbReference type="ARBA" id="ARBA00035234"/>
    </source>
</evidence>
<dbReference type="HAMAP" id="MF_00629">
    <property type="entry name" value="Ribosomal_eL39"/>
    <property type="match status" value="1"/>
</dbReference>
<evidence type="ECO:0000313" key="6">
    <source>
        <dbReference type="EMBL" id="PAV08026.1"/>
    </source>
</evidence>
<dbReference type="Proteomes" id="UP000246004">
    <property type="component" value="Unassembled WGS sequence"/>
</dbReference>